<reference evidence="2" key="1">
    <citation type="submission" date="2015-04" db="UniProtKB">
        <authorList>
            <consortium name="EnsemblPlants"/>
        </authorList>
    </citation>
    <scope>IDENTIFICATION</scope>
</reference>
<dbReference type="Proteomes" id="UP000008021">
    <property type="component" value="Chromosome 6"/>
</dbReference>
<dbReference type="EnsemblPlants" id="OMERI06G17480.1">
    <property type="protein sequence ID" value="OMERI06G17480.1"/>
    <property type="gene ID" value="OMERI06G17480"/>
</dbReference>
<protein>
    <submittedName>
        <fullName evidence="2">Uncharacterized protein</fullName>
    </submittedName>
</protein>
<keyword evidence="1" id="KW-0812">Transmembrane</keyword>
<keyword evidence="1" id="KW-0472">Membrane</keyword>
<dbReference type="Gramene" id="OMERI06G17480.1">
    <property type="protein sequence ID" value="OMERI06G17480.1"/>
    <property type="gene ID" value="OMERI06G17480"/>
</dbReference>
<evidence type="ECO:0000256" key="1">
    <source>
        <dbReference type="SAM" id="Phobius"/>
    </source>
</evidence>
<name>A0A0E0E2D1_9ORYZ</name>
<reference evidence="2" key="2">
    <citation type="submission" date="2018-05" db="EMBL/GenBank/DDBJ databases">
        <title>OmerRS3 (Oryza meridionalis Reference Sequence Version 3).</title>
        <authorList>
            <person name="Zhang J."/>
            <person name="Kudrna D."/>
            <person name="Lee S."/>
            <person name="Talag J."/>
            <person name="Welchert J."/>
            <person name="Wing R.A."/>
        </authorList>
    </citation>
    <scope>NUCLEOTIDE SEQUENCE [LARGE SCALE GENOMIC DNA]</scope>
    <source>
        <strain evidence="2">cv. OR44</strain>
    </source>
</reference>
<accession>A0A0E0E2D1</accession>
<keyword evidence="3" id="KW-1185">Reference proteome</keyword>
<dbReference type="HOGENOM" id="CLU_191903_1_0_1"/>
<keyword evidence="1" id="KW-1133">Transmembrane helix</keyword>
<dbReference type="AlphaFoldDB" id="A0A0E0E2D1"/>
<organism evidence="2">
    <name type="scientific">Oryza meridionalis</name>
    <dbReference type="NCBI Taxonomy" id="40149"/>
    <lineage>
        <taxon>Eukaryota</taxon>
        <taxon>Viridiplantae</taxon>
        <taxon>Streptophyta</taxon>
        <taxon>Embryophyta</taxon>
        <taxon>Tracheophyta</taxon>
        <taxon>Spermatophyta</taxon>
        <taxon>Magnoliopsida</taxon>
        <taxon>Liliopsida</taxon>
        <taxon>Poales</taxon>
        <taxon>Poaceae</taxon>
        <taxon>BOP clade</taxon>
        <taxon>Oryzoideae</taxon>
        <taxon>Oryzeae</taxon>
        <taxon>Oryzinae</taxon>
        <taxon>Oryza</taxon>
    </lineage>
</organism>
<evidence type="ECO:0000313" key="3">
    <source>
        <dbReference type="Proteomes" id="UP000008021"/>
    </source>
</evidence>
<proteinExistence type="predicted"/>
<evidence type="ECO:0000313" key="2">
    <source>
        <dbReference type="EnsemblPlants" id="OMERI06G17480.1"/>
    </source>
</evidence>
<feature type="transmembrane region" description="Helical" evidence="1">
    <location>
        <begin position="16"/>
        <end position="33"/>
    </location>
</feature>
<sequence>MFENWLVGVNKKNKKLIFAGASSVLFRATYWIWGWTQLQRYDDNIKLKNDVCRKLELTIMHLFTNFEW</sequence>